<feature type="transmembrane region" description="Helical" evidence="5">
    <location>
        <begin position="103"/>
        <end position="127"/>
    </location>
</feature>
<comment type="subcellular location">
    <subcellularLocation>
        <location evidence="1">Membrane</location>
        <topology evidence="1">Multi-pass membrane protein</topology>
    </subcellularLocation>
</comment>
<organism evidence="7 8">
    <name type="scientific">Microbacterium luteolum</name>
    <name type="common">Aureobacterium luteolum</name>
    <dbReference type="NCBI Taxonomy" id="69367"/>
    <lineage>
        <taxon>Bacteria</taxon>
        <taxon>Bacillati</taxon>
        <taxon>Actinomycetota</taxon>
        <taxon>Actinomycetes</taxon>
        <taxon>Micrococcales</taxon>
        <taxon>Microbacteriaceae</taxon>
        <taxon>Microbacterium</taxon>
    </lineage>
</organism>
<keyword evidence="3 5" id="KW-1133">Transmembrane helix</keyword>
<evidence type="ECO:0000313" key="8">
    <source>
        <dbReference type="Proteomes" id="UP001215097"/>
    </source>
</evidence>
<reference evidence="7 8" key="1">
    <citation type="submission" date="2021-06" db="EMBL/GenBank/DDBJ databases">
        <title>Genome-based taxonomic framework of Microbacterium strains isolated from marine environment, the description of four new species and reclassification of four preexisting species.</title>
        <authorList>
            <person name="Lee S.D."/>
            <person name="Kim S.-M."/>
            <person name="Byeon Y.-S."/>
            <person name="Yang H.L."/>
            <person name="Kim I.S."/>
        </authorList>
    </citation>
    <scope>NUCLEOTIDE SEQUENCE [LARGE SCALE GENOMIC DNA]</scope>
    <source>
        <strain evidence="7 8">KACC 14465</strain>
    </source>
</reference>
<keyword evidence="8" id="KW-1185">Reference proteome</keyword>
<gene>
    <name evidence="7" type="ORF">KV395_04320</name>
</gene>
<feature type="domain" description="TM2" evidence="6">
    <location>
        <begin position="52"/>
        <end position="88"/>
    </location>
</feature>
<evidence type="ECO:0000256" key="4">
    <source>
        <dbReference type="ARBA" id="ARBA00023136"/>
    </source>
</evidence>
<protein>
    <submittedName>
        <fullName evidence="7">TM2 domain-containing protein</fullName>
    </submittedName>
</protein>
<name>A0ABY7XK96_MICLT</name>
<feature type="transmembrane region" description="Helical" evidence="5">
    <location>
        <begin position="56"/>
        <end position="73"/>
    </location>
</feature>
<dbReference type="RefSeq" id="WP_282216395.1">
    <property type="nucleotide sequence ID" value="NZ_BAAAUN010000001.1"/>
</dbReference>
<evidence type="ECO:0000256" key="3">
    <source>
        <dbReference type="ARBA" id="ARBA00022989"/>
    </source>
</evidence>
<evidence type="ECO:0000259" key="6">
    <source>
        <dbReference type="Pfam" id="PF05154"/>
    </source>
</evidence>
<sequence>MTLPTSPPDAGWHLNANGQRQWWDGASWGPLAPEQLPMSHSIAPAGFLIPAKTRTAAYWLLILLGGFGAHRFYLRHPGTASMLLVASFVQVLFRLDPDPASAIVANVILALVWLWIIVDLFTVPSMVDNANRKTMRGLRH</sequence>
<evidence type="ECO:0000313" key="7">
    <source>
        <dbReference type="EMBL" id="WDM42541.1"/>
    </source>
</evidence>
<evidence type="ECO:0000256" key="5">
    <source>
        <dbReference type="SAM" id="Phobius"/>
    </source>
</evidence>
<accession>A0ABY7XK96</accession>
<dbReference type="Proteomes" id="UP001215097">
    <property type="component" value="Chromosome"/>
</dbReference>
<dbReference type="EMBL" id="CP078075">
    <property type="protein sequence ID" value="WDM42541.1"/>
    <property type="molecule type" value="Genomic_DNA"/>
</dbReference>
<proteinExistence type="predicted"/>
<keyword evidence="4 5" id="KW-0472">Membrane</keyword>
<evidence type="ECO:0000256" key="2">
    <source>
        <dbReference type="ARBA" id="ARBA00022692"/>
    </source>
</evidence>
<dbReference type="InterPro" id="IPR007829">
    <property type="entry name" value="TM2"/>
</dbReference>
<dbReference type="Pfam" id="PF05154">
    <property type="entry name" value="TM2"/>
    <property type="match status" value="1"/>
</dbReference>
<evidence type="ECO:0000256" key="1">
    <source>
        <dbReference type="ARBA" id="ARBA00004141"/>
    </source>
</evidence>
<keyword evidence="2 5" id="KW-0812">Transmembrane</keyword>